<feature type="transmembrane region" description="Helical" evidence="1">
    <location>
        <begin position="145"/>
        <end position="168"/>
    </location>
</feature>
<keyword evidence="1" id="KW-0472">Membrane</keyword>
<protein>
    <recommendedName>
        <fullName evidence="4">Patatin-like phospholipase</fullName>
    </recommendedName>
</protein>
<feature type="transmembrane region" description="Helical" evidence="1">
    <location>
        <begin position="301"/>
        <end position="318"/>
    </location>
</feature>
<organism evidence="2 3">
    <name type="scientific">Lishizhenia tianjinensis</name>
    <dbReference type="NCBI Taxonomy" id="477690"/>
    <lineage>
        <taxon>Bacteria</taxon>
        <taxon>Pseudomonadati</taxon>
        <taxon>Bacteroidota</taxon>
        <taxon>Flavobacteriia</taxon>
        <taxon>Flavobacteriales</taxon>
        <taxon>Crocinitomicaceae</taxon>
        <taxon>Lishizhenia</taxon>
    </lineage>
</organism>
<evidence type="ECO:0000313" key="3">
    <source>
        <dbReference type="Proteomes" id="UP000236454"/>
    </source>
</evidence>
<keyword evidence="1" id="KW-1133">Transmembrane helix</keyword>
<feature type="transmembrane region" description="Helical" evidence="1">
    <location>
        <begin position="68"/>
        <end position="92"/>
    </location>
</feature>
<dbReference type="EMBL" id="FPAS01000001">
    <property type="protein sequence ID" value="SFT42360.1"/>
    <property type="molecule type" value="Genomic_DNA"/>
</dbReference>
<feature type="transmembrane region" description="Helical" evidence="1">
    <location>
        <begin position="113"/>
        <end position="133"/>
    </location>
</feature>
<reference evidence="2 3" key="1">
    <citation type="submission" date="2016-10" db="EMBL/GenBank/DDBJ databases">
        <authorList>
            <person name="de Groot N.N."/>
        </authorList>
    </citation>
    <scope>NUCLEOTIDE SEQUENCE [LARGE SCALE GENOMIC DNA]</scope>
    <source>
        <strain evidence="2 3">CGMCC 1.7005</strain>
    </source>
</reference>
<dbReference type="InterPro" id="IPR016035">
    <property type="entry name" value="Acyl_Trfase/lysoPLipase"/>
</dbReference>
<name>A0A1I6XVI4_9FLAO</name>
<dbReference type="OrthoDB" id="1488930at2"/>
<gene>
    <name evidence="2" type="ORF">SAMN05216474_0483</name>
</gene>
<feature type="transmembrane region" description="Helical" evidence="1">
    <location>
        <begin position="29"/>
        <end position="48"/>
    </location>
</feature>
<proteinExistence type="predicted"/>
<dbReference type="STRING" id="477690.SAMN05216474_0483"/>
<feature type="transmembrane region" description="Helical" evidence="1">
    <location>
        <begin position="248"/>
        <end position="267"/>
    </location>
</feature>
<dbReference type="SUPFAM" id="SSF52151">
    <property type="entry name" value="FabD/lysophospholipase-like"/>
    <property type="match status" value="1"/>
</dbReference>
<accession>A0A1I6XVI4</accession>
<dbReference type="AlphaFoldDB" id="A0A1I6XVI4"/>
<keyword evidence="1" id="KW-0812">Transmembrane</keyword>
<keyword evidence="3" id="KW-1185">Reference proteome</keyword>
<dbReference type="Proteomes" id="UP000236454">
    <property type="component" value="Unassembled WGS sequence"/>
</dbReference>
<dbReference type="RefSeq" id="WP_090245930.1">
    <property type="nucleotide sequence ID" value="NZ_FPAS01000001.1"/>
</dbReference>
<evidence type="ECO:0008006" key="4">
    <source>
        <dbReference type="Google" id="ProtNLM"/>
    </source>
</evidence>
<feature type="transmembrane region" description="Helical" evidence="1">
    <location>
        <begin position="273"/>
        <end position="294"/>
    </location>
</feature>
<evidence type="ECO:0000313" key="2">
    <source>
        <dbReference type="EMBL" id="SFT42360.1"/>
    </source>
</evidence>
<sequence length="752" mass="87361">MKGKITFKDVLKGILDFFPFHLLIAHLKYNIVAVLYWVFLFLVLYGVIGESFGMAYLFYGPEYLGKTSWLSFLFLGFSIGGFTMAFHTYSYIRMGPHFPFIATLHRPFFKFCVNNSILPFIFFVVLGYKIAVFQSQEEFLNNWDITLYILSVFGGSLIFVLLSLLYFFPTNKDIFKIEKKRKVLGPEEPKNSSIKSSLHRNLSWDKEFKEVDDKLYVYIGKNFGFKRSRGVQHYDYQVIQNVFSQNHINASIFEITVILSFFILGLLRNQEVFVLPAASSIFLLLTIVLMLISAFFSWFKLWTYPILIVLFLVMNFMSQHTDYMQFKNFAYGLNYQESSPYNDTVLLHLQQDFTQNLKDEKDFKQTLTNWKKRSGDKQKPKLVIINTSGGGLRSALWTFRVMQHLDSVSKGAFTKSVQMVTGASGGMVGASYYREMYLENYDTLLHQSMVSSYYANNIAKDLLNGIGVSLATNDIFFRYQKFDYNGQTYTTDRGYSLEQQLLSNTNYVLDKQLKDYRQPEQEAIIPTFIFSPTIIEDGRRLIICSQDIGFMFVPNIVEEDSVLSENVELSKIIQHQDAGELRFTTALRMNATFPYITPMVTLPTHPEIHIMDAGIRDNYGAKTTLRYLSALEDWIKENTSGVVIVQIRDTKKGLEQEEEHSITLFEKMFKPLSNVYGNFPKVQDYNQDELVNLFLRYQNYPIDIVSLNLRETPKDKISLSWHLTKQEKQLIKKALSTERNSKEMQRLLKLLQ</sequence>
<evidence type="ECO:0000256" key="1">
    <source>
        <dbReference type="SAM" id="Phobius"/>
    </source>
</evidence>
<dbReference type="Gene3D" id="3.40.1090.10">
    <property type="entry name" value="Cytosolic phospholipase A2 catalytic domain"/>
    <property type="match status" value="1"/>
</dbReference>